<reference evidence="1" key="1">
    <citation type="submission" date="2018-06" db="EMBL/GenBank/DDBJ databases">
        <authorList>
            <person name="Zhirakovskaya E."/>
        </authorList>
    </citation>
    <scope>NUCLEOTIDE SEQUENCE</scope>
</reference>
<protein>
    <recommendedName>
        <fullName evidence="2">HD domain-containing protein</fullName>
    </recommendedName>
</protein>
<dbReference type="AlphaFoldDB" id="A0A3B0SIK9"/>
<evidence type="ECO:0008006" key="2">
    <source>
        <dbReference type="Google" id="ProtNLM"/>
    </source>
</evidence>
<accession>A0A3B0SIK9</accession>
<proteinExistence type="predicted"/>
<sequence length="184" mass="21071">MSEATRDSADTAHRIADELFSVYPTEFGAQRAAYHGHVHRGIDLVAHQMDLDEATGKLLGVAGFFHDAGIWLDNTFDYLGPSIRRALDHLHDVDAGGEDLVRLVIFEHHRLRRARSEHPLVEAFRRADLTDLTGGLVPSPGVSFREYRQIGGRYPSHGFRWRLTVIFLRWTLRHPLRPLPMMKW</sequence>
<name>A0A3B0SIK9_9ZZZZ</name>
<organism evidence="1">
    <name type="scientific">hydrothermal vent metagenome</name>
    <dbReference type="NCBI Taxonomy" id="652676"/>
    <lineage>
        <taxon>unclassified sequences</taxon>
        <taxon>metagenomes</taxon>
        <taxon>ecological metagenomes</taxon>
    </lineage>
</organism>
<evidence type="ECO:0000313" key="1">
    <source>
        <dbReference type="EMBL" id="VAW02262.1"/>
    </source>
</evidence>
<dbReference type="EMBL" id="UOEK01000230">
    <property type="protein sequence ID" value="VAW02262.1"/>
    <property type="molecule type" value="Genomic_DNA"/>
</dbReference>
<gene>
    <name evidence="1" type="ORF">MNBD_ACTINO02-2663</name>
</gene>